<dbReference type="eggNOG" id="COG3706">
    <property type="taxonomic scope" value="Bacteria"/>
</dbReference>
<keyword evidence="1" id="KW-0812">Transmembrane</keyword>
<reference evidence="3 4" key="1">
    <citation type="journal article" date="2013" name="Genome Announc.">
        <title>Draft Genome Sequence of Exiguobacterium pavilionensis Strain RW-2, with Wide Thermal, Salinity, and pH Tolerance, Isolated from Modern Freshwater Microbialites.</title>
        <authorList>
            <person name="White R.A.III."/>
            <person name="Grassa C.J."/>
            <person name="Suttle C.A."/>
        </authorList>
    </citation>
    <scope>NUCLEOTIDE SEQUENCE [LARGE SCALE GENOMIC DNA]</scope>
    <source>
        <strain evidence="3 4">RW-2</strain>
    </source>
</reference>
<dbReference type="SMART" id="SM00267">
    <property type="entry name" value="GGDEF"/>
    <property type="match status" value="1"/>
</dbReference>
<sequence>MASRFETDGGMNMKQWTNDSIYLFGLIACMVVGTMAYTVLLSESNTGLLGYLILPAIVLSSLIFGMRAGLTLSVTLLLFLFIYFRWFASIYEAGNVQFFNGRGISFTVLLLVMSILSGLVHQLVKNDQLSRLELEERARQLVAVDSETWLDNAERFRMDLNAERDRLIRHGDAFAVSFIQIQELRQFEERYGRTEYEWFLNYFSDELHLATRRTDHKYRIALDTFAIIYPHTSPEAARVVHDRIRPLLEQYELQSGEHVSLTHEDTFYDVNRENGNAVVDEIIANMSAFS</sequence>
<dbReference type="SUPFAM" id="SSF55073">
    <property type="entry name" value="Nucleotide cyclase"/>
    <property type="match status" value="1"/>
</dbReference>
<dbReference type="Pfam" id="PF00990">
    <property type="entry name" value="GGDEF"/>
    <property type="match status" value="1"/>
</dbReference>
<name>U1LHD4_9BACL</name>
<keyword evidence="1" id="KW-1133">Transmembrane helix</keyword>
<gene>
    <name evidence="3" type="ORF">M467_05640</name>
</gene>
<feature type="transmembrane region" description="Helical" evidence="1">
    <location>
        <begin position="21"/>
        <end position="42"/>
    </location>
</feature>
<accession>U1LHD4</accession>
<dbReference type="InterPro" id="IPR043128">
    <property type="entry name" value="Rev_trsase/Diguanyl_cyclase"/>
</dbReference>
<dbReference type="InterPro" id="IPR029787">
    <property type="entry name" value="Nucleotide_cyclase"/>
</dbReference>
<comment type="caution">
    <text evidence="3">The sequence shown here is derived from an EMBL/GenBank/DDBJ whole genome shotgun (WGS) entry which is preliminary data.</text>
</comment>
<evidence type="ECO:0000313" key="3">
    <source>
        <dbReference type="EMBL" id="ERG66758.1"/>
    </source>
</evidence>
<feature type="transmembrane region" description="Helical" evidence="1">
    <location>
        <begin position="72"/>
        <end position="91"/>
    </location>
</feature>
<dbReference type="STRING" id="1385984.GCA_000702565_01546"/>
<keyword evidence="4" id="KW-1185">Reference proteome</keyword>
<dbReference type="EMBL" id="ATCL01000020">
    <property type="protein sequence ID" value="ERG66758.1"/>
    <property type="molecule type" value="Genomic_DNA"/>
</dbReference>
<dbReference type="PATRIC" id="fig|1345023.5.peg.2231"/>
<protein>
    <recommendedName>
        <fullName evidence="2">GGDEF domain-containing protein</fullName>
    </recommendedName>
</protein>
<dbReference type="Proteomes" id="UP000016464">
    <property type="component" value="Unassembled WGS sequence"/>
</dbReference>
<dbReference type="Gene3D" id="3.30.70.270">
    <property type="match status" value="1"/>
</dbReference>
<dbReference type="InterPro" id="IPR000160">
    <property type="entry name" value="GGDEF_dom"/>
</dbReference>
<evidence type="ECO:0000313" key="4">
    <source>
        <dbReference type="Proteomes" id="UP000016464"/>
    </source>
</evidence>
<organism evidence="3 4">
    <name type="scientific">Exiguobacterium chiriqhucha RW-2</name>
    <dbReference type="NCBI Taxonomy" id="1345023"/>
    <lineage>
        <taxon>Bacteria</taxon>
        <taxon>Bacillati</taxon>
        <taxon>Bacillota</taxon>
        <taxon>Bacilli</taxon>
        <taxon>Bacillales</taxon>
        <taxon>Bacillales Family XII. Incertae Sedis</taxon>
        <taxon>Exiguobacterium</taxon>
    </lineage>
</organism>
<keyword evidence="1" id="KW-0472">Membrane</keyword>
<feature type="domain" description="GGDEF" evidence="2">
    <location>
        <begin position="172"/>
        <end position="290"/>
    </location>
</feature>
<dbReference type="PROSITE" id="PS50887">
    <property type="entry name" value="GGDEF"/>
    <property type="match status" value="1"/>
</dbReference>
<evidence type="ECO:0000259" key="2">
    <source>
        <dbReference type="PROSITE" id="PS50887"/>
    </source>
</evidence>
<evidence type="ECO:0000256" key="1">
    <source>
        <dbReference type="SAM" id="Phobius"/>
    </source>
</evidence>
<feature type="transmembrane region" description="Helical" evidence="1">
    <location>
        <begin position="48"/>
        <end position="65"/>
    </location>
</feature>
<dbReference type="AlphaFoldDB" id="U1LHD4"/>
<proteinExistence type="predicted"/>
<feature type="transmembrane region" description="Helical" evidence="1">
    <location>
        <begin position="103"/>
        <end position="124"/>
    </location>
</feature>